<dbReference type="GO" id="GO:0016787">
    <property type="term" value="F:hydrolase activity"/>
    <property type="evidence" value="ECO:0007669"/>
    <property type="project" value="UniProtKB-KW"/>
</dbReference>
<dbReference type="Proteomes" id="UP001164020">
    <property type="component" value="Chromosome"/>
</dbReference>
<evidence type="ECO:0000313" key="3">
    <source>
        <dbReference type="EMBL" id="WAP67709.1"/>
    </source>
</evidence>
<name>A0ABY7BV77_9HYPH</name>
<accession>A0ABY7BV77</accession>
<dbReference type="Gene3D" id="3.40.50.1820">
    <property type="entry name" value="alpha/beta hydrolase"/>
    <property type="match status" value="1"/>
</dbReference>
<gene>
    <name evidence="3" type="ORF">OH818_19850</name>
</gene>
<dbReference type="PANTHER" id="PTHR11440">
    <property type="entry name" value="LECITHIN-CHOLESTEROL ACYLTRANSFERASE-RELATED"/>
    <property type="match status" value="1"/>
</dbReference>
<sequence>MRDRPSGQVACRGTRRSAISPAVRSPRVRTPEWRADRAKYPPRGEAGPRPDASVATRNRGRSGRTLAQRRAIVADPTCQRKLYSVQSDVEEAGCGFAFARLVGHIAVPFLPDGWRMRMMPQNLDSKVEEWLKTGEQERALRDMLGDALYEDLRATARQAPSAAEALEAQGRPIFILPGIMGSTLSLPGRILDDLVWIDVDDLVFGGIRKLEWKPRHNEVFGSGVILTSYLRMKLRLLRSGLSSEFLPYDWRASAPDTGKELLEGLKKRGVKDAVLVCHSMGGLIARRMAELDPAREVVGRVITVGTPNYGSYSPVTVFRLAHEYLQYLARIDITHTAEELVQNYIRHFPGLLEMMPDPEMRPGETYFEVSGWPTRGLRPLKEALDKALAAKTGLASVDGRFVQIVGHGQSTIQRATIENGDLVFEHSRDGDGTVPRDLAEMGNVPRYYVAGEHGGLCNLSVVIDAVRDIIRHGATTALVKALPMAAPEGRRAAAPVLIREDEMRRVAEMRANAAPERPKAGDLLRSFAAASFDPDPENSTTAQGASIRDGRLPPDVRPHKVATASYSEEMVRRAVANWHHNAAEIATKRGQVERGEAISAEDETRIVRYASRIARQIEAFLPDKSNMPAEVSALLNEARTAPAALAVEARRDTGRLERVIGMAEEFLSVIFLKRAAVVIRSVGRIIDRQTRFGFGTGFMIAPGVLMTNWHVLESALQARVAAVQFEYETRSEMAGNAGADFHSGAGPTVLC</sequence>
<evidence type="ECO:0000256" key="1">
    <source>
        <dbReference type="SAM" id="MobiDB-lite"/>
    </source>
</evidence>
<reference evidence="3" key="1">
    <citation type="submission" date="2022-12" db="EMBL/GenBank/DDBJ databases">
        <title>Jiella pelagia sp. nov., isolated from phosphonate enriched culture of Northwest Pacific surface seawater.</title>
        <authorList>
            <person name="Shin D.Y."/>
            <person name="Hwang C.Y."/>
        </authorList>
    </citation>
    <scope>NUCLEOTIDE SEQUENCE</scope>
    <source>
        <strain evidence="3">HL-NP1</strain>
    </source>
</reference>
<dbReference type="RefSeq" id="WP_268880172.1">
    <property type="nucleotide sequence ID" value="NZ_CP114029.1"/>
</dbReference>
<dbReference type="EMBL" id="CP114029">
    <property type="protein sequence ID" value="WAP67709.1"/>
    <property type="molecule type" value="Genomic_DNA"/>
</dbReference>
<dbReference type="SUPFAM" id="SSF53474">
    <property type="entry name" value="alpha/beta-Hydrolases"/>
    <property type="match status" value="1"/>
</dbReference>
<feature type="compositionally biased region" description="Basic and acidic residues" evidence="1">
    <location>
        <begin position="29"/>
        <end position="39"/>
    </location>
</feature>
<feature type="region of interest" description="Disordered" evidence="1">
    <location>
        <begin position="530"/>
        <end position="558"/>
    </location>
</feature>
<organism evidence="3 4">
    <name type="scientific">Jiella pelagia</name>
    <dbReference type="NCBI Taxonomy" id="2986949"/>
    <lineage>
        <taxon>Bacteria</taxon>
        <taxon>Pseudomonadati</taxon>
        <taxon>Pseudomonadota</taxon>
        <taxon>Alphaproteobacteria</taxon>
        <taxon>Hyphomicrobiales</taxon>
        <taxon>Aurantimonadaceae</taxon>
        <taxon>Jiella</taxon>
    </lineage>
</organism>
<keyword evidence="4" id="KW-1185">Reference proteome</keyword>
<dbReference type="SUPFAM" id="SSF50494">
    <property type="entry name" value="Trypsin-like serine proteases"/>
    <property type="match status" value="1"/>
</dbReference>
<evidence type="ECO:0000259" key="2">
    <source>
        <dbReference type="Pfam" id="PF12697"/>
    </source>
</evidence>
<feature type="compositionally biased region" description="Basic and acidic residues" evidence="1">
    <location>
        <begin position="548"/>
        <end position="558"/>
    </location>
</feature>
<keyword evidence="3" id="KW-0378">Hydrolase</keyword>
<dbReference type="InterPro" id="IPR000073">
    <property type="entry name" value="AB_hydrolase_1"/>
</dbReference>
<evidence type="ECO:0000313" key="4">
    <source>
        <dbReference type="Proteomes" id="UP001164020"/>
    </source>
</evidence>
<dbReference type="InterPro" id="IPR009003">
    <property type="entry name" value="Peptidase_S1_PA"/>
</dbReference>
<proteinExistence type="predicted"/>
<dbReference type="Pfam" id="PF12697">
    <property type="entry name" value="Abhydrolase_6"/>
    <property type="match status" value="1"/>
</dbReference>
<feature type="region of interest" description="Disordered" evidence="1">
    <location>
        <begin position="1"/>
        <end position="64"/>
    </location>
</feature>
<feature type="domain" description="AB hydrolase-1" evidence="2">
    <location>
        <begin position="242"/>
        <end position="350"/>
    </location>
</feature>
<dbReference type="InterPro" id="IPR029058">
    <property type="entry name" value="AB_hydrolase_fold"/>
</dbReference>
<protein>
    <submittedName>
        <fullName evidence="3">Alpha/beta fold hydrolase</fullName>
    </submittedName>
</protein>